<evidence type="ECO:0000313" key="10">
    <source>
        <dbReference type="EMBL" id="TKZ35918.1"/>
    </source>
</evidence>
<keyword evidence="11" id="KW-1185">Reference proteome</keyword>
<evidence type="ECO:0000256" key="8">
    <source>
        <dbReference type="RuleBase" id="RU004249"/>
    </source>
</evidence>
<organism evidence="10 11">
    <name type="scientific">Brachyspira catarrhinii</name>
    <dbReference type="NCBI Taxonomy" id="2528966"/>
    <lineage>
        <taxon>Bacteria</taxon>
        <taxon>Pseudomonadati</taxon>
        <taxon>Spirochaetota</taxon>
        <taxon>Spirochaetia</taxon>
        <taxon>Brachyspirales</taxon>
        <taxon>Brachyspiraceae</taxon>
        <taxon>Brachyspira</taxon>
    </lineage>
</organism>
<name>A0ABY2TTX2_9SPIR</name>
<sequence length="311" mass="34030">MKVAKFGGSSLANANQIKKVVDIILADNERRIIVVSAPGKRLKEDTKVTDLLIALADSILSGNDGGHELKIIMERFKGIIEELSLSNELLDEINKDIKLRISEDKSLAVKFKDGIKALGEDISAKIVSAYINALGVKAKYINPKEAGLFLSEEFGNATVLEKSYKNLSKLKNESSLIIFPGFFGYTEKGDVVTFPRGGSDITGSILAKAVDADIYENFTDVDGVFAASPIIIDSPKLIDEFTYREMRELSYGGFNVLHPESLQPVYEANIPVHILNTNNTESKGTKIVAVRDKNKNPIVGVSGECWSFGRV</sequence>
<dbReference type="SUPFAM" id="SSF53633">
    <property type="entry name" value="Carbamate kinase-like"/>
    <property type="match status" value="1"/>
</dbReference>
<evidence type="ECO:0000256" key="6">
    <source>
        <dbReference type="ARBA" id="ARBA00022840"/>
    </source>
</evidence>
<evidence type="ECO:0000256" key="5">
    <source>
        <dbReference type="ARBA" id="ARBA00022777"/>
    </source>
</evidence>
<evidence type="ECO:0000259" key="9">
    <source>
        <dbReference type="Pfam" id="PF00696"/>
    </source>
</evidence>
<dbReference type="Gene3D" id="1.20.120.1320">
    <property type="entry name" value="Aspartokinase, catalytic domain"/>
    <property type="match status" value="1"/>
</dbReference>
<proteinExistence type="inferred from homology"/>
<evidence type="ECO:0000256" key="1">
    <source>
        <dbReference type="ARBA" id="ARBA00004766"/>
    </source>
</evidence>
<keyword evidence="5 7" id="KW-0418">Kinase</keyword>
<comment type="pathway">
    <text evidence="8">Amino-acid biosynthesis; L-methionine biosynthesis via de novo pathway; L-homoserine from L-aspartate: step 1/3.</text>
</comment>
<dbReference type="InterPro" id="IPR036393">
    <property type="entry name" value="AceGlu_kinase-like_sf"/>
</dbReference>
<comment type="catalytic activity">
    <reaction evidence="7">
        <text>L-aspartate + ATP = 4-phospho-L-aspartate + ADP</text>
        <dbReference type="Rhea" id="RHEA:23776"/>
        <dbReference type="ChEBI" id="CHEBI:29991"/>
        <dbReference type="ChEBI" id="CHEBI:30616"/>
        <dbReference type="ChEBI" id="CHEBI:57535"/>
        <dbReference type="ChEBI" id="CHEBI:456216"/>
        <dbReference type="EC" id="2.7.2.4"/>
    </reaction>
</comment>
<keyword evidence="8" id="KW-0028">Amino-acid biosynthesis</keyword>
<dbReference type="Pfam" id="PF00696">
    <property type="entry name" value="AA_kinase"/>
    <property type="match status" value="1"/>
</dbReference>
<keyword evidence="6" id="KW-0067">ATP-binding</keyword>
<reference evidence="10 11" key="1">
    <citation type="journal article" date="2019" name="Anaerobe">
        <title>Brachyspira catarrhinii sp. nov., an anaerobic intestinal spirochaete isolated from vervet monkeys may have been misidentified as Brachyspira aalborgi in previous studies.</title>
        <authorList>
            <person name="Phillips N.D."/>
            <person name="La T."/>
            <person name="Hampson D.J."/>
        </authorList>
    </citation>
    <scope>NUCLEOTIDE SEQUENCE [LARGE SCALE GENOMIC DNA]</scope>
    <source>
        <strain evidence="10 11">Z12</strain>
    </source>
</reference>
<evidence type="ECO:0000256" key="2">
    <source>
        <dbReference type="ARBA" id="ARBA00010122"/>
    </source>
</evidence>
<dbReference type="RefSeq" id="WP_137997599.1">
    <property type="nucleotide sequence ID" value="NZ_SJDU01000040.1"/>
</dbReference>
<comment type="pathway">
    <text evidence="8">Amino-acid biosynthesis; L-threonine biosynthesis; L-threonine from L-aspartate: step 1/5.</text>
</comment>
<accession>A0ABY2TTX2</accession>
<dbReference type="Proteomes" id="UP000310168">
    <property type="component" value="Unassembled WGS sequence"/>
</dbReference>
<dbReference type="EMBL" id="SJDU01000040">
    <property type="protein sequence ID" value="TKZ35918.1"/>
    <property type="molecule type" value="Genomic_DNA"/>
</dbReference>
<keyword evidence="3 7" id="KW-0808">Transferase</keyword>
<dbReference type="InterPro" id="IPR001048">
    <property type="entry name" value="Asp/Glu/Uridylate_kinase"/>
</dbReference>
<comment type="caution">
    <text evidence="10">The sequence shown here is derived from an EMBL/GenBank/DDBJ whole genome shotgun (WGS) entry which is preliminary data.</text>
</comment>
<evidence type="ECO:0000256" key="4">
    <source>
        <dbReference type="ARBA" id="ARBA00022741"/>
    </source>
</evidence>
<protein>
    <recommendedName>
        <fullName evidence="7">Aspartokinase</fullName>
        <ecNumber evidence="7">2.7.2.4</ecNumber>
    </recommendedName>
</protein>
<dbReference type="Gene3D" id="3.40.1160.10">
    <property type="entry name" value="Acetylglutamate kinase-like"/>
    <property type="match status" value="1"/>
</dbReference>
<dbReference type="PROSITE" id="PS00324">
    <property type="entry name" value="ASPARTOKINASE"/>
    <property type="match status" value="1"/>
</dbReference>
<dbReference type="InterPro" id="IPR001341">
    <property type="entry name" value="Asp_kinase"/>
</dbReference>
<dbReference type="PANTHER" id="PTHR21499">
    <property type="entry name" value="ASPARTATE KINASE"/>
    <property type="match status" value="1"/>
</dbReference>
<dbReference type="NCBIfam" id="TIGR00657">
    <property type="entry name" value="asp_kinases"/>
    <property type="match status" value="1"/>
</dbReference>
<evidence type="ECO:0000256" key="7">
    <source>
        <dbReference type="RuleBase" id="RU003448"/>
    </source>
</evidence>
<evidence type="ECO:0000313" key="11">
    <source>
        <dbReference type="Proteomes" id="UP000310168"/>
    </source>
</evidence>
<feature type="non-terminal residue" evidence="10">
    <location>
        <position position="311"/>
    </location>
</feature>
<dbReference type="PANTHER" id="PTHR21499:SF67">
    <property type="entry name" value="ASPARTOKINASE 3"/>
    <property type="match status" value="1"/>
</dbReference>
<dbReference type="GO" id="GO:0004072">
    <property type="term" value="F:aspartate kinase activity"/>
    <property type="evidence" value="ECO:0007669"/>
    <property type="project" value="UniProtKB-EC"/>
</dbReference>
<dbReference type="InterPro" id="IPR018042">
    <property type="entry name" value="Aspartate_kinase_CS"/>
</dbReference>
<comment type="pathway">
    <text evidence="1 8">Amino-acid biosynthesis; L-lysine biosynthesis via DAP pathway; (S)-tetrahydrodipicolinate from L-aspartate: step 1/4.</text>
</comment>
<comment type="similarity">
    <text evidence="2 7">Belongs to the aspartokinase family.</text>
</comment>
<gene>
    <name evidence="10" type="ORF">EZH24_02735</name>
</gene>
<feature type="domain" description="Aspartate/glutamate/uridylate kinase" evidence="9">
    <location>
        <begin position="2"/>
        <end position="276"/>
    </location>
</feature>
<dbReference type="EC" id="2.7.2.4" evidence="7"/>
<keyword evidence="4" id="KW-0547">Nucleotide-binding</keyword>
<evidence type="ECO:0000256" key="3">
    <source>
        <dbReference type="ARBA" id="ARBA00022679"/>
    </source>
</evidence>
<dbReference type="InterPro" id="IPR042199">
    <property type="entry name" value="AsparK_Bifunc_asparK/hSer_DH"/>
</dbReference>